<keyword evidence="4" id="KW-1185">Reference proteome</keyword>
<proteinExistence type="predicted"/>
<keyword evidence="2" id="KW-1133">Transmembrane helix</keyword>
<evidence type="ECO:0000256" key="2">
    <source>
        <dbReference type="SAM" id="Phobius"/>
    </source>
</evidence>
<feature type="transmembrane region" description="Helical" evidence="2">
    <location>
        <begin position="56"/>
        <end position="78"/>
    </location>
</feature>
<feature type="region of interest" description="Disordered" evidence="1">
    <location>
        <begin position="1"/>
        <end position="23"/>
    </location>
</feature>
<name>A0A1R4KBF5_9MICO</name>
<dbReference type="AlphaFoldDB" id="A0A1R4KBF5"/>
<protein>
    <submittedName>
        <fullName evidence="3">Uncharacterized protein</fullName>
    </submittedName>
</protein>
<evidence type="ECO:0000256" key="1">
    <source>
        <dbReference type="SAM" id="MobiDB-lite"/>
    </source>
</evidence>
<feature type="transmembrane region" description="Helical" evidence="2">
    <location>
        <begin position="90"/>
        <end position="120"/>
    </location>
</feature>
<reference evidence="4" key="1">
    <citation type="submission" date="2017-02" db="EMBL/GenBank/DDBJ databases">
        <authorList>
            <person name="Dridi B."/>
        </authorList>
    </citation>
    <scope>NUCLEOTIDE SEQUENCE [LARGE SCALE GENOMIC DNA]</scope>
    <source>
        <strain evidence="4">EB411</strain>
    </source>
</reference>
<dbReference type="RefSeq" id="WP_087138532.1">
    <property type="nucleotide sequence ID" value="NZ_FUKR01000073.1"/>
</dbReference>
<keyword evidence="2" id="KW-0472">Membrane</keyword>
<sequence length="134" mass="12827">MSLLSTPPRRITDPAPADRPSPLALLDPSTAVDGSTGRPVTTAAVPGRGRTIAHSAVAAGIAVIGLIVAGTSAAWVAGSLGISAAAATQIVAAIEVGGVALTVVGAVFGAGIGGALAATVRGMLLSQSRKVVVA</sequence>
<dbReference type="EMBL" id="FUKR01000073">
    <property type="protein sequence ID" value="SJN41484.1"/>
    <property type="molecule type" value="Genomic_DNA"/>
</dbReference>
<keyword evidence="2" id="KW-0812">Transmembrane</keyword>
<gene>
    <name evidence="3" type="ORF">FM119_12655</name>
</gene>
<evidence type="ECO:0000313" key="4">
    <source>
        <dbReference type="Proteomes" id="UP000196778"/>
    </source>
</evidence>
<organism evidence="3 4">
    <name type="scientific">Mycetocola reblochoni REB411</name>
    <dbReference type="NCBI Taxonomy" id="1255698"/>
    <lineage>
        <taxon>Bacteria</taxon>
        <taxon>Bacillati</taxon>
        <taxon>Actinomycetota</taxon>
        <taxon>Actinomycetes</taxon>
        <taxon>Micrococcales</taxon>
        <taxon>Microbacteriaceae</taxon>
        <taxon>Mycetocola</taxon>
    </lineage>
</organism>
<accession>A0A1R4KBF5</accession>
<evidence type="ECO:0000313" key="3">
    <source>
        <dbReference type="EMBL" id="SJN41484.1"/>
    </source>
</evidence>
<dbReference type="Proteomes" id="UP000196778">
    <property type="component" value="Unassembled WGS sequence"/>
</dbReference>